<protein>
    <recommendedName>
        <fullName evidence="3">SnoaL-like domain-containing protein</fullName>
    </recommendedName>
</protein>
<dbReference type="Proteomes" id="UP001596977">
    <property type="component" value="Unassembled WGS sequence"/>
</dbReference>
<proteinExistence type="predicted"/>
<name>A0ABW3HEB7_9SPHN</name>
<organism evidence="1 2">
    <name type="scientific">Sphingomonas canadensis</name>
    <dbReference type="NCBI Taxonomy" id="1219257"/>
    <lineage>
        <taxon>Bacteria</taxon>
        <taxon>Pseudomonadati</taxon>
        <taxon>Pseudomonadota</taxon>
        <taxon>Alphaproteobacteria</taxon>
        <taxon>Sphingomonadales</taxon>
        <taxon>Sphingomonadaceae</taxon>
        <taxon>Sphingomonas</taxon>
    </lineage>
</organism>
<gene>
    <name evidence="1" type="ORF">ACFQ1E_15125</name>
</gene>
<reference evidence="2" key="1">
    <citation type="journal article" date="2019" name="Int. J. Syst. Evol. Microbiol.">
        <title>The Global Catalogue of Microorganisms (GCM) 10K type strain sequencing project: providing services to taxonomists for standard genome sequencing and annotation.</title>
        <authorList>
            <consortium name="The Broad Institute Genomics Platform"/>
            <consortium name="The Broad Institute Genome Sequencing Center for Infectious Disease"/>
            <person name="Wu L."/>
            <person name="Ma J."/>
        </authorList>
    </citation>
    <scope>NUCLEOTIDE SEQUENCE [LARGE SCALE GENOMIC DNA]</scope>
    <source>
        <strain evidence="2">CCUG 62982</strain>
    </source>
</reference>
<evidence type="ECO:0008006" key="3">
    <source>
        <dbReference type="Google" id="ProtNLM"/>
    </source>
</evidence>
<evidence type="ECO:0000313" key="2">
    <source>
        <dbReference type="Proteomes" id="UP001596977"/>
    </source>
</evidence>
<keyword evidence="2" id="KW-1185">Reference proteome</keyword>
<comment type="caution">
    <text evidence="1">The sequence shown here is derived from an EMBL/GenBank/DDBJ whole genome shotgun (WGS) entry which is preliminary data.</text>
</comment>
<dbReference type="RefSeq" id="WP_264945496.1">
    <property type="nucleotide sequence ID" value="NZ_JAPDRA010000008.1"/>
</dbReference>
<dbReference type="EMBL" id="JBHTJG010000008">
    <property type="protein sequence ID" value="MFD0947679.1"/>
    <property type="molecule type" value="Genomic_DNA"/>
</dbReference>
<sequence>MKISLKDQFDRSSIETIFDGFYNDPDCKIGQLARRFYIDQFEVCFDQEGNIHSEDGPAIIGRSSMNPDAFLNAWYQNGVFHRLRQPAIDASNVTHSRGVSVQEWYQNGVRHRERGPAAIQSYCGISGPFREKEEWYSNGLLHRIGGPAVKTFDSFTREDYAAHYRAGEKVSEQTTFRQMTCHPQVRL</sequence>
<evidence type="ECO:0000313" key="1">
    <source>
        <dbReference type="EMBL" id="MFD0947679.1"/>
    </source>
</evidence>
<accession>A0ABW3HEB7</accession>